<dbReference type="SMART" id="SM00028">
    <property type="entry name" value="TPR"/>
    <property type="match status" value="4"/>
</dbReference>
<dbReference type="PROSITE" id="PS50005">
    <property type="entry name" value="TPR"/>
    <property type="match status" value="1"/>
</dbReference>
<dbReference type="InterPro" id="IPR026634">
    <property type="entry name" value="TPST-like"/>
</dbReference>
<evidence type="ECO:0000256" key="2">
    <source>
        <dbReference type="PROSITE-ProRule" id="PRU00339"/>
    </source>
</evidence>
<evidence type="ECO:0000256" key="1">
    <source>
        <dbReference type="ARBA" id="ARBA00022679"/>
    </source>
</evidence>
<dbReference type="SUPFAM" id="SSF52540">
    <property type="entry name" value="P-loop containing nucleoside triphosphate hydrolases"/>
    <property type="match status" value="1"/>
</dbReference>
<comment type="caution">
    <text evidence="3">The sequence shown here is derived from an EMBL/GenBank/DDBJ whole genome shotgun (WGS) entry which is preliminary data.</text>
</comment>
<keyword evidence="2" id="KW-0802">TPR repeat</keyword>
<dbReference type="InterPro" id="IPR027417">
    <property type="entry name" value="P-loop_NTPase"/>
</dbReference>
<dbReference type="Gene3D" id="1.25.40.10">
    <property type="entry name" value="Tetratricopeptide repeat domain"/>
    <property type="match status" value="1"/>
</dbReference>
<organism evidence="3 4">
    <name type="scientific">Novosphingobium aquae</name>
    <dbReference type="NCBI Taxonomy" id="3133435"/>
    <lineage>
        <taxon>Bacteria</taxon>
        <taxon>Pseudomonadati</taxon>
        <taxon>Pseudomonadota</taxon>
        <taxon>Alphaproteobacteria</taxon>
        <taxon>Sphingomonadales</taxon>
        <taxon>Sphingomonadaceae</taxon>
        <taxon>Novosphingobium</taxon>
    </lineage>
</organism>
<protein>
    <submittedName>
        <fullName evidence="3">Sulfotransferase</fullName>
    </submittedName>
</protein>
<dbReference type="PANTHER" id="PTHR12788:SF10">
    <property type="entry name" value="PROTEIN-TYROSINE SULFOTRANSFERASE"/>
    <property type="match status" value="1"/>
</dbReference>
<dbReference type="SUPFAM" id="SSF48452">
    <property type="entry name" value="TPR-like"/>
    <property type="match status" value="1"/>
</dbReference>
<feature type="repeat" description="TPR" evidence="2">
    <location>
        <begin position="92"/>
        <end position="125"/>
    </location>
</feature>
<dbReference type="Pfam" id="PF13432">
    <property type="entry name" value="TPR_16"/>
    <property type="match status" value="1"/>
</dbReference>
<keyword evidence="1" id="KW-0808">Transferase</keyword>
<evidence type="ECO:0000313" key="3">
    <source>
        <dbReference type="EMBL" id="MEJ6010207.1"/>
    </source>
</evidence>
<proteinExistence type="predicted"/>
<dbReference type="EMBL" id="JBBHJY010000004">
    <property type="protein sequence ID" value="MEJ6010207.1"/>
    <property type="molecule type" value="Genomic_DNA"/>
</dbReference>
<sequence>MITPELAAAAAQSETAIAAGHGDGYDHMILALLAQAKGDTARAEDLFGQAQALSPHDPSVLTGRAKFLRESGRLSEGLAACDAAIAIAADYPDAWIERGAILGAGGSSRAATDSYERALALNPQAAPAHAGIAAIAARNGDGALARTHGQKAMAIDPLNAIAASALATLANEAGNPQAAVDLLQPVIDARTAPAFDRSLALGLLGDARHNLGDHAGAFAAYSACKADFAAIHADPAGGRMRHREFVEAIDEGLRAAPPMGPADLPPSPLAAQRHVFLLGYPRSGTTLLENVLASLPGGEALEERPTLSVADDAVLSGDRGAIVAGMVRLAGAADEVLLPWRDAYWDKVTGSGITPGAAAFVDMDPLKGTRLPIIARLFPEARVLVMRRDPRDVVWSCFKTQFAMTSGTLDFTTLEDTARHYDALMTLTSHALDRLPVHALDVHYHRLVRDFEAATREICAFVGLEWSDAVLRFDRTARTRGVATASVSQVRRGLYDGTRQWEPYARWLEPVMPILQPWIERFGYQ</sequence>
<dbReference type="Proteomes" id="UP001379235">
    <property type="component" value="Unassembled WGS sequence"/>
</dbReference>
<evidence type="ECO:0000313" key="4">
    <source>
        <dbReference type="Proteomes" id="UP001379235"/>
    </source>
</evidence>
<name>A0ABU8S8J2_9SPHN</name>
<dbReference type="Gene3D" id="3.40.50.300">
    <property type="entry name" value="P-loop containing nucleotide triphosphate hydrolases"/>
    <property type="match status" value="1"/>
</dbReference>
<dbReference type="InterPro" id="IPR011990">
    <property type="entry name" value="TPR-like_helical_dom_sf"/>
</dbReference>
<keyword evidence="4" id="KW-1185">Reference proteome</keyword>
<dbReference type="Pfam" id="PF14559">
    <property type="entry name" value="TPR_19"/>
    <property type="match status" value="1"/>
</dbReference>
<accession>A0ABU8S8J2</accession>
<dbReference type="RefSeq" id="WP_339966718.1">
    <property type="nucleotide sequence ID" value="NZ_JBBHJY010000004.1"/>
</dbReference>
<gene>
    <name evidence="3" type="ORF">WG900_09785</name>
</gene>
<dbReference type="Pfam" id="PF13469">
    <property type="entry name" value="Sulfotransfer_3"/>
    <property type="match status" value="1"/>
</dbReference>
<dbReference type="InterPro" id="IPR019734">
    <property type="entry name" value="TPR_rpt"/>
</dbReference>
<reference evidence="3 4" key="1">
    <citation type="submission" date="2024-03" db="EMBL/GenBank/DDBJ databases">
        <authorList>
            <person name="Jo J.-H."/>
        </authorList>
    </citation>
    <scope>NUCLEOTIDE SEQUENCE [LARGE SCALE GENOMIC DNA]</scope>
    <source>
        <strain evidence="3 4">AS3R-12</strain>
    </source>
</reference>
<dbReference type="PANTHER" id="PTHR12788">
    <property type="entry name" value="PROTEIN-TYROSINE SULFOTRANSFERASE 2"/>
    <property type="match status" value="1"/>
</dbReference>